<reference evidence="3" key="1">
    <citation type="submission" date="2018-05" db="EMBL/GenBank/DDBJ databases">
        <authorList>
            <person name="Lanie J.A."/>
            <person name="Ng W.-L."/>
            <person name="Kazmierczak K.M."/>
            <person name="Andrzejewski T.M."/>
            <person name="Davidsen T.M."/>
            <person name="Wayne K.J."/>
            <person name="Tettelin H."/>
            <person name="Glass J.I."/>
            <person name="Rusch D."/>
            <person name="Podicherti R."/>
            <person name="Tsui H.-C.T."/>
            <person name="Winkler M.E."/>
        </authorList>
    </citation>
    <scope>NUCLEOTIDE SEQUENCE</scope>
</reference>
<dbReference type="Pfam" id="PF12796">
    <property type="entry name" value="Ank_2"/>
    <property type="match status" value="2"/>
</dbReference>
<dbReference type="AlphaFoldDB" id="A0A382VSR7"/>
<dbReference type="EMBL" id="UINC01154339">
    <property type="protein sequence ID" value="SVD49569.1"/>
    <property type="molecule type" value="Genomic_DNA"/>
</dbReference>
<feature type="non-terminal residue" evidence="3">
    <location>
        <position position="185"/>
    </location>
</feature>
<proteinExistence type="predicted"/>
<protein>
    <submittedName>
        <fullName evidence="3">Uncharacterized protein</fullName>
    </submittedName>
</protein>
<dbReference type="PROSITE" id="PS50088">
    <property type="entry name" value="ANK_REPEAT"/>
    <property type="match status" value="3"/>
</dbReference>
<dbReference type="InterPro" id="IPR036770">
    <property type="entry name" value="Ankyrin_rpt-contain_sf"/>
</dbReference>
<dbReference type="PROSITE" id="PS50297">
    <property type="entry name" value="ANK_REP_REGION"/>
    <property type="match status" value="3"/>
</dbReference>
<dbReference type="PANTHER" id="PTHR24197:SF48">
    <property type="entry name" value="ANKYRIN REPEAT DOMAIN-CONTAINING PROTEIN 61"/>
    <property type="match status" value="1"/>
</dbReference>
<dbReference type="SUPFAM" id="SSF48403">
    <property type="entry name" value="Ankyrin repeat"/>
    <property type="match status" value="1"/>
</dbReference>
<dbReference type="PRINTS" id="PR01415">
    <property type="entry name" value="ANKYRIN"/>
</dbReference>
<accession>A0A382VSR7</accession>
<dbReference type="Gene3D" id="1.25.40.20">
    <property type="entry name" value="Ankyrin repeat-containing domain"/>
    <property type="match status" value="2"/>
</dbReference>
<keyword evidence="1" id="KW-0677">Repeat</keyword>
<gene>
    <name evidence="3" type="ORF">METZ01_LOCUS402423</name>
</gene>
<sequence length="185" mass="19998">MKQALLGILAALACASCTPTLHKAVRAGDADRVRELLDAGADVNVRNADKQRLQYTPLHWAAHFGHLEIAELLISRGADLDAEDPAYSTPLYLAAEEGHPKVVEFLISKGAEVNVKTSKSGDTPLHRAAWGPVVRRFGKQAETFGADPEQDYEGIVAFLIAKDAEINARDKDGKTPLDQATLSDK</sequence>
<evidence type="ECO:0000256" key="2">
    <source>
        <dbReference type="ARBA" id="ARBA00023043"/>
    </source>
</evidence>
<dbReference type="InterPro" id="IPR002110">
    <property type="entry name" value="Ankyrin_rpt"/>
</dbReference>
<organism evidence="3">
    <name type="scientific">marine metagenome</name>
    <dbReference type="NCBI Taxonomy" id="408172"/>
    <lineage>
        <taxon>unclassified sequences</taxon>
        <taxon>metagenomes</taxon>
        <taxon>ecological metagenomes</taxon>
    </lineage>
</organism>
<dbReference type="PANTHER" id="PTHR24197">
    <property type="entry name" value="ANKYRIN REPEAT DOMAIN-CONTAINING PROTEIN 61"/>
    <property type="match status" value="1"/>
</dbReference>
<dbReference type="SMART" id="SM00248">
    <property type="entry name" value="ANK"/>
    <property type="match status" value="4"/>
</dbReference>
<name>A0A382VSR7_9ZZZZ</name>
<evidence type="ECO:0000256" key="1">
    <source>
        <dbReference type="ARBA" id="ARBA00022737"/>
    </source>
</evidence>
<evidence type="ECO:0000313" key="3">
    <source>
        <dbReference type="EMBL" id="SVD49569.1"/>
    </source>
</evidence>
<keyword evidence="2" id="KW-0040">ANK repeat</keyword>